<evidence type="ECO:0000313" key="1">
    <source>
        <dbReference type="EMBL" id="MDN0077749.1"/>
    </source>
</evidence>
<comment type="caution">
    <text evidence="1">The sequence shown here is derived from an EMBL/GenBank/DDBJ whole genome shotgun (WGS) entry which is preliminary data.</text>
</comment>
<proteinExistence type="predicted"/>
<keyword evidence="2" id="KW-1185">Reference proteome</keyword>
<organism evidence="1 2">
    <name type="scientific">Crenobacter oryzisoli</name>
    <dbReference type="NCBI Taxonomy" id="3056844"/>
    <lineage>
        <taxon>Bacteria</taxon>
        <taxon>Pseudomonadati</taxon>
        <taxon>Pseudomonadota</taxon>
        <taxon>Betaproteobacteria</taxon>
        <taxon>Neisseriales</taxon>
        <taxon>Neisseriaceae</taxon>
        <taxon>Crenobacter</taxon>
    </lineage>
</organism>
<accession>A0ABT7XVB9</accession>
<evidence type="ECO:0008006" key="3">
    <source>
        <dbReference type="Google" id="ProtNLM"/>
    </source>
</evidence>
<sequence>MSPWLFAVPSQILRNGATKWAQAYGRNFPKLAGRPTIQRKHHAQSVWITCELFKFLPVFDEASGAIIGQRLRVGTAKFPVGEIAYTAHRPHEAPAVITLSGKWFVSFCNQDDIPVPSEQDIAAELQTWEEAA</sequence>
<gene>
    <name evidence="1" type="ORF">QU481_23380</name>
</gene>
<evidence type="ECO:0000313" key="2">
    <source>
        <dbReference type="Proteomes" id="UP001168540"/>
    </source>
</evidence>
<protein>
    <recommendedName>
        <fullName evidence="3">ASCH domain-containing protein</fullName>
    </recommendedName>
</protein>
<dbReference type="Proteomes" id="UP001168540">
    <property type="component" value="Unassembled WGS sequence"/>
</dbReference>
<dbReference type="EMBL" id="JAUEDK010000093">
    <property type="protein sequence ID" value="MDN0077749.1"/>
    <property type="molecule type" value="Genomic_DNA"/>
</dbReference>
<name>A0ABT7XVB9_9NEIS</name>
<dbReference type="RefSeq" id="WP_289832355.1">
    <property type="nucleotide sequence ID" value="NZ_JAUEDK010000093.1"/>
</dbReference>
<reference evidence="1" key="1">
    <citation type="submission" date="2023-06" db="EMBL/GenBank/DDBJ databases">
        <authorList>
            <person name="Zhang S."/>
        </authorList>
    </citation>
    <scope>NUCLEOTIDE SEQUENCE</scope>
    <source>
        <strain evidence="1">SG2303</strain>
    </source>
</reference>